<sequence length="522" mass="59305">MEPRVDQKHSALYAVKSFFKSNLRLFVFLLLITFLFGALFISADFLNNPYRSFLDFLIIALQWGVVLFATSGLLYLLAINKYIFAAFFPILTIACAVLAYFRVTANVIFTPMILDAALDNDLRTSLDLVSWSVVLFAAFCALGAVWAAVYRFKNISVSQKGVHLAIAAGIIMLPVFLVSSLKAPVSERIPYVLFFTVNKYLAEKEEIRSVRNSISDGASSSVDSLTVVFVLGESLRADHLGLNGYHRNTTPHLSQRKAISLPHVYSEYTYTNRSIPHILTRADSAHTNRAFTEESFINVFNKSGFYSSWLANQESAESYVYFMNEAKNLSYANLGKTPYSFEKWVDGELLPLLENELQKKQPKKLLVLHTVGSHWWYNSHFTQPYQQFTPVVKSRVISACTAEEMINSYDNTVLYTDYFIHEVIKRIEDQNAILIYLSDHGESLGENGYWLHATDRPEVHSAASFVWVSEKYGQRFPKKVSALKENAAKPYRTDFLFHSILDAAEIKSPYLQEELSIFKGKN</sequence>
<evidence type="ECO:0000313" key="10">
    <source>
        <dbReference type="Proteomes" id="UP001596405"/>
    </source>
</evidence>
<dbReference type="Gene3D" id="3.40.720.10">
    <property type="entry name" value="Alkaline Phosphatase, subunit A"/>
    <property type="match status" value="1"/>
</dbReference>
<dbReference type="Proteomes" id="UP001596405">
    <property type="component" value="Unassembled WGS sequence"/>
</dbReference>
<dbReference type="EC" id="2.7.-.-" evidence="9"/>
<dbReference type="PANTHER" id="PTHR30443:SF0">
    <property type="entry name" value="PHOSPHOETHANOLAMINE TRANSFERASE EPTA"/>
    <property type="match status" value="1"/>
</dbReference>
<keyword evidence="5 7" id="KW-1133">Transmembrane helix</keyword>
<evidence type="ECO:0000256" key="6">
    <source>
        <dbReference type="ARBA" id="ARBA00023136"/>
    </source>
</evidence>
<dbReference type="GO" id="GO:0016740">
    <property type="term" value="F:transferase activity"/>
    <property type="evidence" value="ECO:0007669"/>
    <property type="project" value="UniProtKB-KW"/>
</dbReference>
<dbReference type="EMBL" id="JBHSYQ010000006">
    <property type="protein sequence ID" value="MFC6998651.1"/>
    <property type="molecule type" value="Genomic_DNA"/>
</dbReference>
<evidence type="ECO:0000256" key="1">
    <source>
        <dbReference type="ARBA" id="ARBA00004651"/>
    </source>
</evidence>
<evidence type="ECO:0000256" key="2">
    <source>
        <dbReference type="ARBA" id="ARBA00022475"/>
    </source>
</evidence>
<protein>
    <submittedName>
        <fullName evidence="9">Phosphoethanolamine transferase</fullName>
        <ecNumber evidence="9">2.7.-.-</ecNumber>
    </submittedName>
</protein>
<feature type="transmembrane region" description="Helical" evidence="7">
    <location>
        <begin position="53"/>
        <end position="77"/>
    </location>
</feature>
<comment type="caution">
    <text evidence="9">The sequence shown here is derived from an EMBL/GenBank/DDBJ whole genome shotgun (WGS) entry which is preliminary data.</text>
</comment>
<evidence type="ECO:0000256" key="5">
    <source>
        <dbReference type="ARBA" id="ARBA00022989"/>
    </source>
</evidence>
<evidence type="ECO:0000256" key="3">
    <source>
        <dbReference type="ARBA" id="ARBA00022679"/>
    </source>
</evidence>
<dbReference type="CDD" id="cd16017">
    <property type="entry name" value="LptA"/>
    <property type="match status" value="1"/>
</dbReference>
<evidence type="ECO:0000256" key="7">
    <source>
        <dbReference type="SAM" id="Phobius"/>
    </source>
</evidence>
<dbReference type="SUPFAM" id="SSF53649">
    <property type="entry name" value="Alkaline phosphatase-like"/>
    <property type="match status" value="1"/>
</dbReference>
<keyword evidence="3 9" id="KW-0808">Transferase</keyword>
<keyword evidence="2" id="KW-1003">Cell membrane</keyword>
<organism evidence="9 10">
    <name type="scientific">Rufibacter roseus</name>
    <dbReference type="NCBI Taxonomy" id="1567108"/>
    <lineage>
        <taxon>Bacteria</taxon>
        <taxon>Pseudomonadati</taxon>
        <taxon>Bacteroidota</taxon>
        <taxon>Cytophagia</taxon>
        <taxon>Cytophagales</taxon>
        <taxon>Hymenobacteraceae</taxon>
        <taxon>Rufibacter</taxon>
    </lineage>
</organism>
<feature type="transmembrane region" description="Helical" evidence="7">
    <location>
        <begin position="129"/>
        <end position="150"/>
    </location>
</feature>
<accession>A0ABW2DR04</accession>
<evidence type="ECO:0000313" key="9">
    <source>
        <dbReference type="EMBL" id="MFC6998651.1"/>
    </source>
</evidence>
<dbReference type="InterPro" id="IPR058130">
    <property type="entry name" value="PEA_transf_C"/>
</dbReference>
<proteinExistence type="predicted"/>
<feature type="domain" description="Sulfatase N-terminal" evidence="8">
    <location>
        <begin position="226"/>
        <end position="505"/>
    </location>
</feature>
<dbReference type="RefSeq" id="WP_066625731.1">
    <property type="nucleotide sequence ID" value="NZ_JBHSYQ010000006.1"/>
</dbReference>
<evidence type="ECO:0000259" key="8">
    <source>
        <dbReference type="Pfam" id="PF00884"/>
    </source>
</evidence>
<dbReference type="InterPro" id="IPR017850">
    <property type="entry name" value="Alkaline_phosphatase_core_sf"/>
</dbReference>
<evidence type="ECO:0000256" key="4">
    <source>
        <dbReference type="ARBA" id="ARBA00022692"/>
    </source>
</evidence>
<name>A0ABW2DR04_9BACT</name>
<dbReference type="InterPro" id="IPR000917">
    <property type="entry name" value="Sulfatase_N"/>
</dbReference>
<gene>
    <name evidence="9" type="ORF">ACFQHR_13515</name>
</gene>
<dbReference type="PANTHER" id="PTHR30443">
    <property type="entry name" value="INNER MEMBRANE PROTEIN"/>
    <property type="match status" value="1"/>
</dbReference>
<keyword evidence="6 7" id="KW-0472">Membrane</keyword>
<feature type="transmembrane region" description="Helical" evidence="7">
    <location>
        <begin position="162"/>
        <end position="181"/>
    </location>
</feature>
<dbReference type="Pfam" id="PF00884">
    <property type="entry name" value="Sulfatase"/>
    <property type="match status" value="1"/>
</dbReference>
<feature type="transmembrane region" description="Helical" evidence="7">
    <location>
        <begin position="21"/>
        <end position="41"/>
    </location>
</feature>
<feature type="transmembrane region" description="Helical" evidence="7">
    <location>
        <begin position="84"/>
        <end position="109"/>
    </location>
</feature>
<reference evidence="10" key="1">
    <citation type="journal article" date="2019" name="Int. J. Syst. Evol. Microbiol.">
        <title>The Global Catalogue of Microorganisms (GCM) 10K type strain sequencing project: providing services to taxonomists for standard genome sequencing and annotation.</title>
        <authorList>
            <consortium name="The Broad Institute Genomics Platform"/>
            <consortium name="The Broad Institute Genome Sequencing Center for Infectious Disease"/>
            <person name="Wu L."/>
            <person name="Ma J."/>
        </authorList>
    </citation>
    <scope>NUCLEOTIDE SEQUENCE [LARGE SCALE GENOMIC DNA]</scope>
    <source>
        <strain evidence="10">CGMCC 4.7393</strain>
    </source>
</reference>
<dbReference type="InterPro" id="IPR040423">
    <property type="entry name" value="PEA_transferase"/>
</dbReference>
<keyword evidence="4 7" id="KW-0812">Transmembrane</keyword>
<comment type="subcellular location">
    <subcellularLocation>
        <location evidence="1">Cell membrane</location>
        <topology evidence="1">Multi-pass membrane protein</topology>
    </subcellularLocation>
</comment>
<keyword evidence="10" id="KW-1185">Reference proteome</keyword>